<dbReference type="RefSeq" id="WP_047007142.1">
    <property type="nucleotide sequence ID" value="NZ_CP018097.1"/>
</dbReference>
<evidence type="ECO:0000313" key="1">
    <source>
        <dbReference type="EMBL" id="KLE31792.1"/>
    </source>
</evidence>
<proteinExistence type="predicted"/>
<reference evidence="1 2" key="1">
    <citation type="submission" date="2015-04" db="EMBL/GenBank/DDBJ databases">
        <title>The draft genome sequence of Erythrobacr gangjinensis K7-2.</title>
        <authorList>
            <person name="Zhuang L."/>
            <person name="Liu Y."/>
            <person name="Shao Z."/>
        </authorList>
    </citation>
    <scope>NUCLEOTIDE SEQUENCE [LARGE SCALE GENOMIC DNA]</scope>
    <source>
        <strain evidence="1 2">K7-2</strain>
    </source>
</reference>
<organism evidence="1 2">
    <name type="scientific">Aurantiacibacter gangjinensis</name>
    <dbReference type="NCBI Taxonomy" id="502682"/>
    <lineage>
        <taxon>Bacteria</taxon>
        <taxon>Pseudomonadati</taxon>
        <taxon>Pseudomonadota</taxon>
        <taxon>Alphaproteobacteria</taxon>
        <taxon>Sphingomonadales</taxon>
        <taxon>Erythrobacteraceae</taxon>
        <taxon>Aurantiacibacter</taxon>
    </lineage>
</organism>
<dbReference type="PATRIC" id="fig|502682.8.peg.2012"/>
<dbReference type="KEGG" id="egn:BMF35_a0975"/>
<comment type="caution">
    <text evidence="1">The sequence shown here is derived from an EMBL/GenBank/DDBJ whole genome shotgun (WGS) entry which is preliminary data.</text>
</comment>
<dbReference type="EMBL" id="LBHC01000002">
    <property type="protein sequence ID" value="KLE31792.1"/>
    <property type="molecule type" value="Genomic_DNA"/>
</dbReference>
<sequence>MFAIFKHRWLKSRPLYWAGLFVFEFIVVLLGVLVAQSLQERFENRREAERFETTQAVINEQIVNSQTGILSRGLQANCIRSNLATIRQAVRNGEAGDFSAIVGHPPHPPTSVSVWNGETAREARRYLSPEYVQMYDYLATVGAEITAMRRLEEEWWASIMLAADGGANLTDAERTEVILASYKLDHAFEGWDQSVGPMLGRLWYLGLEPNLDVIEAMHQGDGVCAEQVRGYLPDLREGWETMQQQERPVPGSETQETENER</sequence>
<gene>
    <name evidence="1" type="ORF">AAW01_09845</name>
</gene>
<name>A0A0G9MM72_9SPHN</name>
<protein>
    <submittedName>
        <fullName evidence="1">Uncharacterized protein</fullName>
    </submittedName>
</protein>
<evidence type="ECO:0000313" key="2">
    <source>
        <dbReference type="Proteomes" id="UP000053070"/>
    </source>
</evidence>
<dbReference type="OrthoDB" id="7410104at2"/>
<keyword evidence="2" id="KW-1185">Reference proteome</keyword>
<dbReference type="Proteomes" id="UP000053070">
    <property type="component" value="Unassembled WGS sequence"/>
</dbReference>
<accession>A0A0G9MM72</accession>
<dbReference type="AlphaFoldDB" id="A0A0G9MM72"/>